<feature type="region of interest" description="Disordered" evidence="3">
    <location>
        <begin position="753"/>
        <end position="835"/>
    </location>
</feature>
<dbReference type="GO" id="GO:0003887">
    <property type="term" value="F:DNA-directed DNA polymerase activity"/>
    <property type="evidence" value="ECO:0007669"/>
    <property type="project" value="UniProtKB-KW"/>
</dbReference>
<proteinExistence type="predicted"/>
<reference evidence="4 5" key="1">
    <citation type="submission" date="2023-04" db="EMBL/GenBank/DDBJ databases">
        <title>Genome of Basidiobolus ranarum AG-B5.</title>
        <authorList>
            <person name="Stajich J.E."/>
            <person name="Carter-House D."/>
            <person name="Gryganskyi A."/>
        </authorList>
    </citation>
    <scope>NUCLEOTIDE SEQUENCE [LARGE SCALE GENOMIC DNA]</scope>
    <source>
        <strain evidence="4 5">AG-B5</strain>
    </source>
</reference>
<keyword evidence="5" id="KW-1185">Reference proteome</keyword>
<dbReference type="EMBL" id="JASJQH010000039">
    <property type="protein sequence ID" value="KAK9768030.1"/>
    <property type="molecule type" value="Genomic_DNA"/>
</dbReference>
<feature type="compositionally biased region" description="Acidic residues" evidence="3">
    <location>
        <begin position="823"/>
        <end position="835"/>
    </location>
</feature>
<keyword evidence="4" id="KW-0808">Transferase</keyword>
<name>A0ABR2X2Q1_9FUNG</name>
<evidence type="ECO:0000313" key="5">
    <source>
        <dbReference type="Proteomes" id="UP001479436"/>
    </source>
</evidence>
<dbReference type="PANTHER" id="PTHR13213:SF2">
    <property type="entry name" value="MYB-BINDING PROTEIN 1A"/>
    <property type="match status" value="1"/>
</dbReference>
<sequence length="1170" mass="133289">MSTTLSLFWDLAAVDANTRQAAVKKLIVSLVSFQQAFRDEKGDEYEALLKEPVTEERLDVLCAQDVSYSVKRLIRGLPSSRQGARQGFALALTELLSFLDFIPVKVIIELIFKHSEITSSMKGQEERDMLFGRIFGFMAIIQSGMLARETTELVDLQKLVESLVEYSNIKSYLREPCYQLIIAMLPHLKQLSFKEELLSYILSEALKNGVKTPEEIDLVLAMQSQFTLDWPALLPNWKHGEILHSANLHKLALILKESSGEDPQLFSNWHPHLHSVWKRVLALYLDSTPEVPVTPSAKKSKKSKATEVVVAKRAPFPEFWKTVVDEGLFNANSSHERKYWGFLVFEEALPRLPSSQMPLIFTTNFMRCFINNLTSEDRFLNKSAKHTMSVILGVAENNKDVALTLVMQLQGKNGNQQFDKFTKTKAVETILGSMDNEGVTSYITYLKDVFNNNSDSSATEDDRVKGIEAQRFWAIDQLFALVRNTRIPREESWLLSILQFFLVHSFFEVKKVNSKSSIQEARVKPTPDISESTRELCRKRFFSMLAELSRMPPLSKVSELSKENNTSRVSKKLHGTMDGGEFWAFVVVELLLKFEKDSNLLPVYELSPESLAVRKEALDTVKKIKDQLRKLEAKGDKQADSQYKAFELLLLFPILQLLVEPKEATGVLEELQDCYQKVFAPKKLKSTKKKQVEEDEAEPEPIEVLVDILLSFLAKPSVMLRNLTEQVFETFCDRMTKTALDLLLSILETKEDVSGQQELFEDDDEEMEDGDEDDDEEEDEEEDDDDDESEEDSDLEDAVEDGEEVDEELRAKLAAAFGQKEGESDEEEELLGDDEMGDFDAKLAEIFKHKKMMKAEKRDAKQSILHFKNKILDLLEIFIKKQPQNELLLDLIIPLLRFVRNSAANTANKQAGEKAVALLKNRLVKVKEHPKITDSANAHSILEEVHQFARKAPNSIMMQLFSHSSLFLVRVLVADEDQESNEKVAEVYKASLSEYMTKKSSNLQPAFFQDLLNRYPALGWELFESLLELTKPSVSAKGYRETQAYNMLSTLIRSHIKDGEDLFIKSLPKVKSAILSTLEFAVSEDNQGSKTLNTSRLKDILKFTNLVQQTSSKKLKNDQFKKTWDPVAFEKAIKSVVTDKRFESPAIRTLSQQILTRLGRNAEFLKSAKN</sequence>
<accession>A0ABR2X2Q1</accession>
<evidence type="ECO:0000256" key="1">
    <source>
        <dbReference type="ARBA" id="ARBA00004123"/>
    </source>
</evidence>
<dbReference type="PANTHER" id="PTHR13213">
    <property type="entry name" value="MYB-BINDING PROTEIN 1A FAMILY MEMBER"/>
    <property type="match status" value="1"/>
</dbReference>
<dbReference type="Proteomes" id="UP001479436">
    <property type="component" value="Unassembled WGS sequence"/>
</dbReference>
<evidence type="ECO:0000313" key="4">
    <source>
        <dbReference type="EMBL" id="KAK9768030.1"/>
    </source>
</evidence>
<comment type="caution">
    <text evidence="4">The sequence shown here is derived from an EMBL/GenBank/DDBJ whole genome shotgun (WGS) entry which is preliminary data.</text>
</comment>
<dbReference type="Pfam" id="PF04931">
    <property type="entry name" value="DNA_pol_phi"/>
    <property type="match status" value="1"/>
</dbReference>
<dbReference type="InterPro" id="IPR007015">
    <property type="entry name" value="DNA_pol_V/MYBBP1A"/>
</dbReference>
<feature type="compositionally biased region" description="Acidic residues" evidence="3">
    <location>
        <begin position="759"/>
        <end position="807"/>
    </location>
</feature>
<keyword evidence="4" id="KW-0239">DNA-directed DNA polymerase</keyword>
<comment type="subcellular location">
    <subcellularLocation>
        <location evidence="1">Nucleus</location>
    </subcellularLocation>
</comment>
<protein>
    <submittedName>
        <fullName evidence="4">DNA-directed DNA polymerase</fullName>
        <ecNumber evidence="4">2.7.7.7</ecNumber>
    </submittedName>
</protein>
<keyword evidence="2" id="KW-0539">Nucleus</keyword>
<organism evidence="4 5">
    <name type="scientific">Basidiobolus ranarum</name>
    <dbReference type="NCBI Taxonomy" id="34480"/>
    <lineage>
        <taxon>Eukaryota</taxon>
        <taxon>Fungi</taxon>
        <taxon>Fungi incertae sedis</taxon>
        <taxon>Zoopagomycota</taxon>
        <taxon>Entomophthoromycotina</taxon>
        <taxon>Basidiobolomycetes</taxon>
        <taxon>Basidiobolales</taxon>
        <taxon>Basidiobolaceae</taxon>
        <taxon>Basidiobolus</taxon>
    </lineage>
</organism>
<dbReference type="EC" id="2.7.7.7" evidence="4"/>
<evidence type="ECO:0000256" key="2">
    <source>
        <dbReference type="ARBA" id="ARBA00023242"/>
    </source>
</evidence>
<gene>
    <name evidence="4" type="primary">POL5_1</name>
    <name evidence="4" type="ORF">K7432_001666</name>
</gene>
<evidence type="ECO:0000256" key="3">
    <source>
        <dbReference type="SAM" id="MobiDB-lite"/>
    </source>
</evidence>
<keyword evidence="4" id="KW-0548">Nucleotidyltransferase</keyword>